<dbReference type="PROSITE" id="PS51257">
    <property type="entry name" value="PROKAR_LIPOPROTEIN"/>
    <property type="match status" value="1"/>
</dbReference>
<evidence type="ECO:0008006" key="5">
    <source>
        <dbReference type="Google" id="ProtNLM"/>
    </source>
</evidence>
<evidence type="ECO:0000313" key="4">
    <source>
        <dbReference type="Proteomes" id="UP000658656"/>
    </source>
</evidence>
<protein>
    <recommendedName>
        <fullName evidence="5">Septum formation-related domain-containing protein</fullName>
    </recommendedName>
</protein>
<feature type="chain" id="PRO_5034820114" description="Septum formation-related domain-containing protein" evidence="2">
    <location>
        <begin position="20"/>
        <end position="283"/>
    </location>
</feature>
<evidence type="ECO:0000313" key="3">
    <source>
        <dbReference type="EMBL" id="GHF56765.1"/>
    </source>
</evidence>
<reference evidence="3" key="2">
    <citation type="submission" date="2020-09" db="EMBL/GenBank/DDBJ databases">
        <authorList>
            <person name="Sun Q."/>
            <person name="Zhou Y."/>
        </authorList>
    </citation>
    <scope>NUCLEOTIDE SEQUENCE</scope>
    <source>
        <strain evidence="3">CGMCC 4.7679</strain>
    </source>
</reference>
<reference evidence="3" key="1">
    <citation type="journal article" date="2014" name="Int. J. Syst. Evol. Microbiol.">
        <title>Complete genome sequence of Corynebacterium casei LMG S-19264T (=DSM 44701T), isolated from a smear-ripened cheese.</title>
        <authorList>
            <consortium name="US DOE Joint Genome Institute (JGI-PGF)"/>
            <person name="Walter F."/>
            <person name="Albersmeier A."/>
            <person name="Kalinowski J."/>
            <person name="Ruckert C."/>
        </authorList>
    </citation>
    <scope>NUCLEOTIDE SEQUENCE</scope>
    <source>
        <strain evidence="3">CGMCC 4.7679</strain>
    </source>
</reference>
<evidence type="ECO:0000256" key="1">
    <source>
        <dbReference type="SAM" id="MobiDB-lite"/>
    </source>
</evidence>
<comment type="caution">
    <text evidence="3">The sequence shown here is derived from an EMBL/GenBank/DDBJ whole genome shotgun (WGS) entry which is preliminary data.</text>
</comment>
<dbReference type="AlphaFoldDB" id="A0A8H9IV06"/>
<proteinExistence type="predicted"/>
<keyword evidence="2" id="KW-0732">Signal</keyword>
<dbReference type="EMBL" id="BNAV01000004">
    <property type="protein sequence ID" value="GHF56765.1"/>
    <property type="molecule type" value="Genomic_DNA"/>
</dbReference>
<name>A0A8H9IV06_9PSEU</name>
<accession>A0A8H9IV06</accession>
<evidence type="ECO:0000256" key="2">
    <source>
        <dbReference type="SAM" id="SignalP"/>
    </source>
</evidence>
<gene>
    <name evidence="3" type="ORF">GCM10017566_32430</name>
</gene>
<feature type="compositionally biased region" description="Polar residues" evidence="1">
    <location>
        <begin position="52"/>
        <end position="78"/>
    </location>
</feature>
<keyword evidence="4" id="KW-1185">Reference proteome</keyword>
<dbReference type="Proteomes" id="UP000658656">
    <property type="component" value="Unassembled WGS sequence"/>
</dbReference>
<sequence length="283" mass="28376">MGSTTMKSMKLALVGGALAATALLSACSGNNSTGQVSPAPATKVTDAAAVQASPQTKAHSVTTGNSGKTGTGDVNCSENGGKVGAPGGPQVDLIAKSSNEGTPGCTEAFNVISEYYAQAPQGEGPGRRVLDILGHWDCAKAEEPAGSQGVVYCNKDGDTALRIETAPSTVQASPQTTGDSAETGTGDVNCSENGGKVGAPGGPQVDLIAKSSNEGTPGCTEAFNVISEYYAQAPQGEGPGRRVLDILGHWDCAKAEEPAGSQGVVYCNKDGDTALRIETAPSN</sequence>
<feature type="region of interest" description="Disordered" evidence="1">
    <location>
        <begin position="45"/>
        <end position="99"/>
    </location>
</feature>
<feature type="signal peptide" evidence="2">
    <location>
        <begin position="1"/>
        <end position="19"/>
    </location>
</feature>
<organism evidence="3 4">
    <name type="scientific">Amycolatopsis bartoniae</name>
    <dbReference type="NCBI Taxonomy" id="941986"/>
    <lineage>
        <taxon>Bacteria</taxon>
        <taxon>Bacillati</taxon>
        <taxon>Actinomycetota</taxon>
        <taxon>Actinomycetes</taxon>
        <taxon>Pseudonocardiales</taxon>
        <taxon>Pseudonocardiaceae</taxon>
        <taxon>Amycolatopsis</taxon>
    </lineage>
</organism>